<dbReference type="EMBL" id="GBRH01162393">
    <property type="protein sequence ID" value="JAE35503.1"/>
    <property type="molecule type" value="Transcribed_RNA"/>
</dbReference>
<protein>
    <submittedName>
        <fullName evidence="1">Uncharacterized protein</fullName>
    </submittedName>
</protein>
<name>A0A0A9HRG9_ARUDO</name>
<organism evidence="1">
    <name type="scientific">Arundo donax</name>
    <name type="common">Giant reed</name>
    <name type="synonym">Donax arundinaceus</name>
    <dbReference type="NCBI Taxonomy" id="35708"/>
    <lineage>
        <taxon>Eukaryota</taxon>
        <taxon>Viridiplantae</taxon>
        <taxon>Streptophyta</taxon>
        <taxon>Embryophyta</taxon>
        <taxon>Tracheophyta</taxon>
        <taxon>Spermatophyta</taxon>
        <taxon>Magnoliopsida</taxon>
        <taxon>Liliopsida</taxon>
        <taxon>Poales</taxon>
        <taxon>Poaceae</taxon>
        <taxon>PACMAD clade</taxon>
        <taxon>Arundinoideae</taxon>
        <taxon>Arundineae</taxon>
        <taxon>Arundo</taxon>
    </lineage>
</organism>
<sequence>MSTMQAMKCTEITSRYPMADCTDRSVMLALLFHFMHPLLQTLQSLFPCIGFFFNDYNLSAQAISTNKTFSFWAKVPQKLQLSTQQGA</sequence>
<reference evidence="1" key="1">
    <citation type="submission" date="2014-09" db="EMBL/GenBank/DDBJ databases">
        <authorList>
            <person name="Magalhaes I.L.F."/>
            <person name="Oliveira U."/>
            <person name="Santos F.R."/>
            <person name="Vidigal T.H.D.A."/>
            <person name="Brescovit A.D."/>
            <person name="Santos A.J."/>
        </authorList>
    </citation>
    <scope>NUCLEOTIDE SEQUENCE</scope>
    <source>
        <tissue evidence="1">Shoot tissue taken approximately 20 cm above the soil surface</tissue>
    </source>
</reference>
<dbReference type="AlphaFoldDB" id="A0A0A9HRG9"/>
<proteinExistence type="predicted"/>
<accession>A0A0A9HRG9</accession>
<evidence type="ECO:0000313" key="1">
    <source>
        <dbReference type="EMBL" id="JAE35503.1"/>
    </source>
</evidence>
<reference evidence="1" key="2">
    <citation type="journal article" date="2015" name="Data Brief">
        <title>Shoot transcriptome of the giant reed, Arundo donax.</title>
        <authorList>
            <person name="Barrero R.A."/>
            <person name="Guerrero F.D."/>
            <person name="Moolhuijzen P."/>
            <person name="Goolsby J.A."/>
            <person name="Tidwell J."/>
            <person name="Bellgard S.E."/>
            <person name="Bellgard M.I."/>
        </authorList>
    </citation>
    <scope>NUCLEOTIDE SEQUENCE</scope>
    <source>
        <tissue evidence="1">Shoot tissue taken approximately 20 cm above the soil surface</tissue>
    </source>
</reference>